<dbReference type="AlphaFoldDB" id="A0A8F9XIG1"/>
<dbReference type="SUPFAM" id="SSF53756">
    <property type="entry name" value="UDP-Glycosyltransferase/glycogen phosphorylase"/>
    <property type="match status" value="1"/>
</dbReference>
<dbReference type="Proteomes" id="UP000825051">
    <property type="component" value="Chromosome"/>
</dbReference>
<name>A0A8F9XIG1_9BACT</name>
<keyword evidence="2" id="KW-0328">Glycosyltransferase</keyword>
<evidence type="ECO:0000313" key="3">
    <source>
        <dbReference type="Proteomes" id="UP000825051"/>
    </source>
</evidence>
<reference evidence="2" key="1">
    <citation type="submission" date="2021-08" db="EMBL/GenBank/DDBJ databases">
        <title>Genome of a novel bacterium of the phylum Verrucomicrobia, Oleiharenicola sp. KSB-15.</title>
        <authorList>
            <person name="Chung J.-H."/>
            <person name="Ahn J.-H."/>
            <person name="Yoon Y."/>
            <person name="Kim D.-Y."/>
            <person name="An S.-H."/>
            <person name="Park I."/>
            <person name="Yeon J."/>
        </authorList>
    </citation>
    <scope>NUCLEOTIDE SEQUENCE</scope>
    <source>
        <strain evidence="2">KSB-15</strain>
    </source>
</reference>
<proteinExistence type="predicted"/>
<organism evidence="2 3">
    <name type="scientific">Horticoccus luteus</name>
    <dbReference type="NCBI Taxonomy" id="2862869"/>
    <lineage>
        <taxon>Bacteria</taxon>
        <taxon>Pseudomonadati</taxon>
        <taxon>Verrucomicrobiota</taxon>
        <taxon>Opitutia</taxon>
        <taxon>Opitutales</taxon>
        <taxon>Opitutaceae</taxon>
        <taxon>Horticoccus</taxon>
    </lineage>
</organism>
<keyword evidence="3" id="KW-1185">Reference proteome</keyword>
<dbReference type="EC" id="2.4.-.-" evidence="2"/>
<dbReference type="RefSeq" id="WP_220160663.1">
    <property type="nucleotide sequence ID" value="NZ_CP080507.1"/>
</dbReference>
<dbReference type="InterPro" id="IPR001296">
    <property type="entry name" value="Glyco_trans_1"/>
</dbReference>
<dbReference type="Pfam" id="PF00534">
    <property type="entry name" value="Glycos_transf_1"/>
    <property type="match status" value="1"/>
</dbReference>
<evidence type="ECO:0000259" key="1">
    <source>
        <dbReference type="Pfam" id="PF00534"/>
    </source>
</evidence>
<dbReference type="EMBL" id="CP080507">
    <property type="protein sequence ID" value="QYM77558.1"/>
    <property type="molecule type" value="Genomic_DNA"/>
</dbReference>
<protein>
    <submittedName>
        <fullName evidence="2">Glycosyltransferase</fullName>
        <ecNumber evidence="2">2.4.-.-</ecNumber>
    </submittedName>
</protein>
<dbReference type="GO" id="GO:0016757">
    <property type="term" value="F:glycosyltransferase activity"/>
    <property type="evidence" value="ECO:0007669"/>
    <property type="project" value="UniProtKB-KW"/>
</dbReference>
<keyword evidence="2" id="KW-0808">Transferase</keyword>
<dbReference type="Gene3D" id="3.40.50.2000">
    <property type="entry name" value="Glycogen Phosphorylase B"/>
    <property type="match status" value="1"/>
</dbReference>
<gene>
    <name evidence="2" type="ORF">K0B96_09475</name>
</gene>
<feature type="domain" description="Glycosyl transferase family 1" evidence="1">
    <location>
        <begin position="326"/>
        <end position="457"/>
    </location>
</feature>
<accession>A0A8F9XIG1</accession>
<evidence type="ECO:0000313" key="2">
    <source>
        <dbReference type="EMBL" id="QYM77558.1"/>
    </source>
</evidence>
<sequence>MPERRPPRLEHYTGIFFDEIHPGSAWMRDTAVLRLPPLRQSVELVLRGEFITLSNAGALPRAEVLLGRRRVARLAPTSPGPFAIALTASAAQAAHGLHLTLKLRGVALTNAAAWLGRLFAGWPGAGRLQRFRAQTKNRQLRVLRLETAAGELIYDFANRTAPISAAFKRRYLHLGLNIAGFFRADLGVAESARCMVRAADAANLNVALIELRLPCKNPATDDTYTPRLATAAPESVNVIHLDAPVSRDVDHYHPGLRAGRYNIGYWAWELPDFPDVWVPHARYFDEIWAPSRFAADAIAAKVPVPVLPMPHAIGFTRPTAAPPELRAKFALPRDGFLFLFLCDLNSYAERKNPRAVLEAFRRSGLAGTGAALVIKVHNVTGNEADLAALEAAARDLPGTTLLARTLPRHEIYELEAACDAFVSLHRAEGFGLALAECMFLERPVIATNWSATTEFLNAANGCPVDYRLVPVARSHGPYTQGQAWADPDLDHAADWMRRLAGDRALAQRLGAAARATMEEHFSPAVIGERYRRRLEAIATW</sequence>
<dbReference type="KEGG" id="ole:K0B96_09475"/>
<dbReference type="PANTHER" id="PTHR46656">
    <property type="entry name" value="PUTATIVE-RELATED"/>
    <property type="match status" value="1"/>
</dbReference>
<dbReference type="PANTHER" id="PTHR46656:SF3">
    <property type="entry name" value="PUTATIVE-RELATED"/>
    <property type="match status" value="1"/>
</dbReference>